<dbReference type="Proteomes" id="UP000504637">
    <property type="component" value="Unplaced"/>
</dbReference>
<accession>A0A6J3M1L6</accession>
<name>A0A6J3M1L6_9PEZI</name>
<dbReference type="GeneID" id="54357807"/>
<evidence type="ECO:0000256" key="1">
    <source>
        <dbReference type="SAM" id="MobiDB-lite"/>
    </source>
</evidence>
<dbReference type="RefSeq" id="XP_033458819.1">
    <property type="nucleotide sequence ID" value="XM_033600008.1"/>
</dbReference>
<keyword evidence="2" id="KW-1185">Reference proteome</keyword>
<reference evidence="3" key="1">
    <citation type="submission" date="2020-01" db="EMBL/GenBank/DDBJ databases">
        <authorList>
            <consortium name="DOE Joint Genome Institute"/>
            <person name="Haridas S."/>
            <person name="Albert R."/>
            <person name="Binder M."/>
            <person name="Bloem J."/>
            <person name="Labutti K."/>
            <person name="Salamov A."/>
            <person name="Andreopoulos B."/>
            <person name="Baker S.E."/>
            <person name="Barry K."/>
            <person name="Bills G."/>
            <person name="Bluhm B.H."/>
            <person name="Cannon C."/>
            <person name="Castanera R."/>
            <person name="Culley D.E."/>
            <person name="Daum C."/>
            <person name="Ezra D."/>
            <person name="Gonzalez J.B."/>
            <person name="Henrissat B."/>
            <person name="Kuo A."/>
            <person name="Liang C."/>
            <person name="Lipzen A."/>
            <person name="Lutzoni F."/>
            <person name="Magnuson J."/>
            <person name="Mondo S."/>
            <person name="Nolan M."/>
            <person name="Ohm R."/>
            <person name="Pangilinan J."/>
            <person name="Park H.-J."/>
            <person name="Ramirez L."/>
            <person name="Alfaro M."/>
            <person name="Sun H."/>
            <person name="Tritt A."/>
            <person name="Yoshinaga Y."/>
            <person name="Zwiers L.-H."/>
            <person name="Turgeon B.G."/>
            <person name="Goodwin S.B."/>
            <person name="Spatafora J.W."/>
            <person name="Crous P.W."/>
            <person name="Grigoriev I.V."/>
        </authorList>
    </citation>
    <scope>NUCLEOTIDE SEQUENCE</scope>
    <source>
        <strain evidence="3">CBS 342.82</strain>
    </source>
</reference>
<protein>
    <submittedName>
        <fullName evidence="3">Uncharacterized protein</fullName>
    </submittedName>
</protein>
<organism evidence="3">
    <name type="scientific">Dissoconium aciculare CBS 342.82</name>
    <dbReference type="NCBI Taxonomy" id="1314786"/>
    <lineage>
        <taxon>Eukaryota</taxon>
        <taxon>Fungi</taxon>
        <taxon>Dikarya</taxon>
        <taxon>Ascomycota</taxon>
        <taxon>Pezizomycotina</taxon>
        <taxon>Dothideomycetes</taxon>
        <taxon>Dothideomycetidae</taxon>
        <taxon>Mycosphaerellales</taxon>
        <taxon>Dissoconiaceae</taxon>
        <taxon>Dissoconium</taxon>
    </lineage>
</organism>
<gene>
    <name evidence="3" type="ORF">K489DRAFT_256555</name>
</gene>
<evidence type="ECO:0000313" key="3">
    <source>
        <dbReference type="RefSeq" id="XP_033458819.1"/>
    </source>
</evidence>
<proteinExistence type="predicted"/>
<dbReference type="AlphaFoldDB" id="A0A6J3M1L6"/>
<dbReference type="OrthoDB" id="5391496at2759"/>
<reference evidence="3" key="2">
    <citation type="submission" date="2020-04" db="EMBL/GenBank/DDBJ databases">
        <authorList>
            <consortium name="NCBI Genome Project"/>
        </authorList>
    </citation>
    <scope>NUCLEOTIDE SEQUENCE</scope>
    <source>
        <strain evidence="3">CBS 342.82</strain>
    </source>
</reference>
<feature type="region of interest" description="Disordered" evidence="1">
    <location>
        <begin position="181"/>
        <end position="203"/>
    </location>
</feature>
<sequence>MDSLRPIVLEVASIADLIECIVSHGAPPTTLIVCSSRAAFVRSMQHGRYHASDFNDSEVDERLREETSSAACGLELERFAPTLRMLSESRNVQVVFCSDVAQLRGYLAVYSTKATMQQERPLGSHARVPLLTVLNPIGLHRRTSDFSARGLNRTMSVAVEAASQNHSKLVLVEIFEAFSSSDDASSANNGPPETTTNDSSTNPWLEEISMMNVTTKAFGIGDRGWVGRTVTIAAVLERWCCFKKLSDLTHTSSDEHDMQ</sequence>
<evidence type="ECO:0000313" key="2">
    <source>
        <dbReference type="Proteomes" id="UP000504637"/>
    </source>
</evidence>
<feature type="compositionally biased region" description="Polar residues" evidence="1">
    <location>
        <begin position="191"/>
        <end position="203"/>
    </location>
</feature>
<reference evidence="3" key="3">
    <citation type="submission" date="2025-08" db="UniProtKB">
        <authorList>
            <consortium name="RefSeq"/>
        </authorList>
    </citation>
    <scope>IDENTIFICATION</scope>
    <source>
        <strain evidence="3">CBS 342.82</strain>
    </source>
</reference>